<sequence>MAEQTSFITLKGNVGRLNFYKTKNGDYQARQKGGVTKERIMTDPKYARTRENLKEFAEAAGAAKLIRRAIAPAIHRSGDSKVHRRFQTSLLRVVQSDPSSIRGERKVMLGEWGLIRGIELNAGNEFGKSMREDFTFNDDGDNVTLTIPEFRQEEVLKFPTGTTHYRLYLLGASINFEDATKNNVRETSLLIAKGLTSPEVTMSIDKTQLLGSRRLFVVGMEYTQIINGVEYPLNTMEFNSGMVFYTDRD</sequence>
<organism evidence="1 2">
    <name type="scientific">Litoribacter ruber</name>
    <dbReference type="NCBI Taxonomy" id="702568"/>
    <lineage>
        <taxon>Bacteria</taxon>
        <taxon>Pseudomonadati</taxon>
        <taxon>Bacteroidota</taxon>
        <taxon>Cytophagia</taxon>
        <taxon>Cytophagales</taxon>
        <taxon>Cyclobacteriaceae</taxon>
        <taxon>Litoribacter</taxon>
    </lineage>
</organism>
<dbReference type="Proteomes" id="UP001319104">
    <property type="component" value="Unassembled WGS sequence"/>
</dbReference>
<evidence type="ECO:0000313" key="2">
    <source>
        <dbReference type="Proteomes" id="UP001319104"/>
    </source>
</evidence>
<keyword evidence="2" id="KW-1185">Reference proteome</keyword>
<gene>
    <name evidence="1" type="ORF">KI659_06155</name>
</gene>
<reference evidence="1 2" key="1">
    <citation type="submission" date="2021-05" db="EMBL/GenBank/DDBJ databases">
        <authorList>
            <person name="Zhang Z.D."/>
            <person name="Osman G."/>
        </authorList>
    </citation>
    <scope>NUCLEOTIDE SEQUENCE [LARGE SCALE GENOMIC DNA]</scope>
    <source>
        <strain evidence="1 2">KCTC 32217</strain>
    </source>
</reference>
<accession>A0AAP2G161</accession>
<evidence type="ECO:0000313" key="1">
    <source>
        <dbReference type="EMBL" id="MBS9523597.1"/>
    </source>
</evidence>
<name>A0AAP2G161_9BACT</name>
<dbReference type="EMBL" id="JAHCMY010000002">
    <property type="protein sequence ID" value="MBS9523597.1"/>
    <property type="molecule type" value="Genomic_DNA"/>
</dbReference>
<dbReference type="AlphaFoldDB" id="A0AAP2G161"/>
<protein>
    <submittedName>
        <fullName evidence="1">Uncharacterized protein</fullName>
    </submittedName>
</protein>
<comment type="caution">
    <text evidence="1">The sequence shown here is derived from an EMBL/GenBank/DDBJ whole genome shotgun (WGS) entry which is preliminary data.</text>
</comment>
<proteinExistence type="predicted"/>
<dbReference type="RefSeq" id="WP_213944483.1">
    <property type="nucleotide sequence ID" value="NZ_JAHCMY010000002.1"/>
</dbReference>